<dbReference type="Proteomes" id="UP000234681">
    <property type="component" value="Chromosome 2"/>
</dbReference>
<gene>
    <name evidence="1" type="ORF">rCG_28387</name>
</gene>
<proteinExistence type="predicted"/>
<dbReference type="AlphaFoldDB" id="A6HWN1"/>
<evidence type="ECO:0000313" key="2">
    <source>
        <dbReference type="Proteomes" id="UP000234681"/>
    </source>
</evidence>
<name>A6HWN1_RAT</name>
<evidence type="ECO:0000313" key="1">
    <source>
        <dbReference type="EMBL" id="EDL82517.1"/>
    </source>
</evidence>
<reference evidence="2" key="1">
    <citation type="submission" date="2005-09" db="EMBL/GenBank/DDBJ databases">
        <authorList>
            <person name="Mural R.J."/>
            <person name="Li P.W."/>
            <person name="Adams M.D."/>
            <person name="Amanatides P.G."/>
            <person name="Baden-Tillson H."/>
            <person name="Barnstead M."/>
            <person name="Chin S.H."/>
            <person name="Dew I."/>
            <person name="Evans C.A."/>
            <person name="Ferriera S."/>
            <person name="Flanigan M."/>
            <person name="Fosler C."/>
            <person name="Glodek A."/>
            <person name="Gu Z."/>
            <person name="Holt R.A."/>
            <person name="Jennings D."/>
            <person name="Kraft C.L."/>
            <person name="Lu F."/>
            <person name="Nguyen T."/>
            <person name="Nusskern D.R."/>
            <person name="Pfannkoch C.M."/>
            <person name="Sitter C."/>
            <person name="Sutton G.G."/>
            <person name="Venter J.C."/>
            <person name="Wang Z."/>
            <person name="Woodage T."/>
            <person name="Zheng X.H."/>
            <person name="Zhong F."/>
        </authorList>
    </citation>
    <scope>NUCLEOTIDE SEQUENCE [LARGE SCALE GENOMIC DNA]</scope>
    <source>
        <strain>BN</strain>
        <strain evidence="2">Sprague-Dawley</strain>
    </source>
</reference>
<organism evidence="1 2">
    <name type="scientific">Rattus norvegicus</name>
    <name type="common">Rat</name>
    <dbReference type="NCBI Taxonomy" id="10116"/>
    <lineage>
        <taxon>Eukaryota</taxon>
        <taxon>Metazoa</taxon>
        <taxon>Chordata</taxon>
        <taxon>Craniata</taxon>
        <taxon>Vertebrata</taxon>
        <taxon>Euteleostomi</taxon>
        <taxon>Mammalia</taxon>
        <taxon>Eutheria</taxon>
        <taxon>Euarchontoglires</taxon>
        <taxon>Glires</taxon>
        <taxon>Rodentia</taxon>
        <taxon>Myomorpha</taxon>
        <taxon>Muroidea</taxon>
        <taxon>Muridae</taxon>
        <taxon>Murinae</taxon>
        <taxon>Rattus</taxon>
    </lineage>
</organism>
<protein>
    <submittedName>
        <fullName evidence="1">RCG28387</fullName>
    </submittedName>
</protein>
<accession>A6HWN1</accession>
<dbReference type="EMBL" id="CH473952">
    <property type="protein sequence ID" value="EDL82517.1"/>
    <property type="molecule type" value="Genomic_DNA"/>
</dbReference>
<sequence>MERHNPIRELVAGGSAATGGADACWEMPPPSGPRPYPPFHRFHCDAPVFHVWNAATFQVPIMWQSACRSTEQLIPGKVGNDFRSSFEFLITTQRK</sequence>